<dbReference type="AlphaFoldDB" id="A0A1N7ISI9"/>
<sequence>MTCNLCLSQKFIRYKKTNIDFDNSYFNITKEQEKTIELYLIAKSQFSLIRDYPRIIGIDKDGNIFTFDKYKDLYDECEKEKCIWKINLFNMEFLRMEKGRNLMAYTVLEPDWYKVDETKSDYLERYGSYEETKKNKLLSPIRCIRQINKINKYNQKYTFFYLNDYGE</sequence>
<evidence type="ECO:0000313" key="1">
    <source>
        <dbReference type="EMBL" id="SIS39921.1"/>
    </source>
</evidence>
<dbReference type="STRING" id="112234.SAMN05421768_106330"/>
<protein>
    <submittedName>
        <fullName evidence="1">Uncharacterized protein</fullName>
    </submittedName>
</protein>
<dbReference type="Proteomes" id="UP000186106">
    <property type="component" value="Unassembled WGS sequence"/>
</dbReference>
<evidence type="ECO:0000313" key="2">
    <source>
        <dbReference type="Proteomes" id="UP000186106"/>
    </source>
</evidence>
<name>A0A1N7ISI9_9FLAO</name>
<proteinExistence type="predicted"/>
<gene>
    <name evidence="1" type="ORF">SAMN05421768_106330</name>
</gene>
<organism evidence="1 2">
    <name type="scientific">Chryseobacterium joostei</name>
    <dbReference type="NCBI Taxonomy" id="112234"/>
    <lineage>
        <taxon>Bacteria</taxon>
        <taxon>Pseudomonadati</taxon>
        <taxon>Bacteroidota</taxon>
        <taxon>Flavobacteriia</taxon>
        <taxon>Flavobacteriales</taxon>
        <taxon>Weeksellaceae</taxon>
        <taxon>Chryseobacterium group</taxon>
        <taxon>Chryseobacterium</taxon>
    </lineage>
</organism>
<accession>A0A1N7ISI9</accession>
<dbReference type="EMBL" id="FTNZ01000006">
    <property type="protein sequence ID" value="SIS39921.1"/>
    <property type="molecule type" value="Genomic_DNA"/>
</dbReference>
<reference evidence="1 2" key="1">
    <citation type="submission" date="2017-01" db="EMBL/GenBank/DDBJ databases">
        <authorList>
            <person name="Mah S.A."/>
            <person name="Swanson W.J."/>
            <person name="Moy G.W."/>
            <person name="Vacquier V.D."/>
        </authorList>
    </citation>
    <scope>NUCLEOTIDE SEQUENCE [LARGE SCALE GENOMIC DNA]</scope>
    <source>
        <strain evidence="1 2">DSM 16927</strain>
    </source>
</reference>